<organism evidence="1 2">
    <name type="scientific">Saxophila tyrrhenica</name>
    <dbReference type="NCBI Taxonomy" id="1690608"/>
    <lineage>
        <taxon>Eukaryota</taxon>
        <taxon>Fungi</taxon>
        <taxon>Dikarya</taxon>
        <taxon>Ascomycota</taxon>
        <taxon>Pezizomycotina</taxon>
        <taxon>Dothideomycetes</taxon>
        <taxon>Dothideomycetidae</taxon>
        <taxon>Mycosphaerellales</taxon>
        <taxon>Extremaceae</taxon>
        <taxon>Saxophila</taxon>
    </lineage>
</organism>
<evidence type="ECO:0000313" key="1">
    <source>
        <dbReference type="EMBL" id="KAK5164106.1"/>
    </source>
</evidence>
<dbReference type="RefSeq" id="XP_064654434.1">
    <property type="nucleotide sequence ID" value="XM_064807420.1"/>
</dbReference>
<protein>
    <submittedName>
        <fullName evidence="1">Uncharacterized protein</fullName>
    </submittedName>
</protein>
<dbReference type="EMBL" id="JAVRRT010000021">
    <property type="protein sequence ID" value="KAK5164106.1"/>
    <property type="molecule type" value="Genomic_DNA"/>
</dbReference>
<proteinExistence type="predicted"/>
<sequence>MDARRSDDNASGSAFQHHVTTLYDLPPTSYFSWRPRSAPPSSQPVRPADDEQLHAAVHRGRSGIHPHFLATWEQIKGSEGMKRRDRLLAMSPGTRQETTAKYNFDVIHIASSERVHGLDPLLPMLQSLWVGDVARPQDAPLSKQYRTVRKVETGHNPGPNRLLTVSQRQPYYVRGDEEAPPTNAWLQTTCNPFDGVLVIVARSTPTEILQQRGSQHDAPLQIGHTAFSESIIATWKACHNSSTQPRNDEATTWLFNG</sequence>
<dbReference type="GeneID" id="89931526"/>
<keyword evidence="2" id="KW-1185">Reference proteome</keyword>
<reference evidence="1 2" key="1">
    <citation type="submission" date="2023-08" db="EMBL/GenBank/DDBJ databases">
        <title>Black Yeasts Isolated from many extreme environments.</title>
        <authorList>
            <person name="Coleine C."/>
            <person name="Stajich J.E."/>
            <person name="Selbmann L."/>
        </authorList>
    </citation>
    <scope>NUCLEOTIDE SEQUENCE [LARGE SCALE GENOMIC DNA]</scope>
    <source>
        <strain evidence="1 2">CCFEE 5935</strain>
    </source>
</reference>
<dbReference type="Proteomes" id="UP001337655">
    <property type="component" value="Unassembled WGS sequence"/>
</dbReference>
<comment type="caution">
    <text evidence="1">The sequence shown here is derived from an EMBL/GenBank/DDBJ whole genome shotgun (WGS) entry which is preliminary data.</text>
</comment>
<name>A0AAV9NWE8_9PEZI</name>
<accession>A0AAV9NWE8</accession>
<dbReference type="AlphaFoldDB" id="A0AAV9NWE8"/>
<gene>
    <name evidence="1" type="ORF">LTR77_010197</name>
</gene>
<evidence type="ECO:0000313" key="2">
    <source>
        <dbReference type="Proteomes" id="UP001337655"/>
    </source>
</evidence>